<feature type="compositionally biased region" description="Polar residues" evidence="1">
    <location>
        <begin position="35"/>
        <end position="45"/>
    </location>
</feature>
<protein>
    <submittedName>
        <fullName evidence="2">Uncharacterized protein</fullName>
    </submittedName>
</protein>
<dbReference type="EMBL" id="CM029039">
    <property type="protein sequence ID" value="KAG2642881.1"/>
    <property type="molecule type" value="Genomic_DNA"/>
</dbReference>
<feature type="region of interest" description="Disordered" evidence="1">
    <location>
        <begin position="1"/>
        <end position="82"/>
    </location>
</feature>
<sequence length="160" mass="17983">MGRSPVLAKRKFEYQSRDKTLQNPRNALSFPPRSNFGSSSTQPHKNFGERNNQHPSNMSYGGQIQGEASYPRQQPTQRPNTPFTSLVYYACNKSGLKAFDCPEKKNRTPAPAPCSEKQVSSDSTTHRSWSTHPPDRRENQGCTLRQGWRLPPRGTSSGIC</sequence>
<name>A0A8T0W0R0_PANVG</name>
<feature type="compositionally biased region" description="Polar residues" evidence="1">
    <location>
        <begin position="53"/>
        <end position="62"/>
    </location>
</feature>
<gene>
    <name evidence="2" type="ORF">PVAP13_2KG216767</name>
</gene>
<comment type="caution">
    <text evidence="2">The sequence shown here is derived from an EMBL/GenBank/DDBJ whole genome shotgun (WGS) entry which is preliminary data.</text>
</comment>
<keyword evidence="3" id="KW-1185">Reference proteome</keyword>
<feature type="compositionally biased region" description="Low complexity" evidence="1">
    <location>
        <begin position="71"/>
        <end position="82"/>
    </location>
</feature>
<evidence type="ECO:0000256" key="1">
    <source>
        <dbReference type="SAM" id="MobiDB-lite"/>
    </source>
</evidence>
<feature type="compositionally biased region" description="Basic and acidic residues" evidence="1">
    <location>
        <begin position="10"/>
        <end position="20"/>
    </location>
</feature>
<proteinExistence type="predicted"/>
<feature type="region of interest" description="Disordered" evidence="1">
    <location>
        <begin position="100"/>
        <end position="160"/>
    </location>
</feature>
<evidence type="ECO:0000313" key="3">
    <source>
        <dbReference type="Proteomes" id="UP000823388"/>
    </source>
</evidence>
<accession>A0A8T0W0R0</accession>
<dbReference type="Proteomes" id="UP000823388">
    <property type="component" value="Chromosome 2K"/>
</dbReference>
<reference evidence="2" key="1">
    <citation type="submission" date="2020-05" db="EMBL/GenBank/DDBJ databases">
        <title>WGS assembly of Panicum virgatum.</title>
        <authorList>
            <person name="Lovell J.T."/>
            <person name="Jenkins J."/>
            <person name="Shu S."/>
            <person name="Juenger T.E."/>
            <person name="Schmutz J."/>
        </authorList>
    </citation>
    <scope>NUCLEOTIDE SEQUENCE</scope>
    <source>
        <strain evidence="2">AP13</strain>
    </source>
</reference>
<evidence type="ECO:0000313" key="2">
    <source>
        <dbReference type="EMBL" id="KAG2642881.1"/>
    </source>
</evidence>
<dbReference type="AlphaFoldDB" id="A0A8T0W0R0"/>
<feature type="compositionally biased region" description="Polar residues" evidence="1">
    <location>
        <begin position="117"/>
        <end position="131"/>
    </location>
</feature>
<organism evidence="2 3">
    <name type="scientific">Panicum virgatum</name>
    <name type="common">Blackwell switchgrass</name>
    <dbReference type="NCBI Taxonomy" id="38727"/>
    <lineage>
        <taxon>Eukaryota</taxon>
        <taxon>Viridiplantae</taxon>
        <taxon>Streptophyta</taxon>
        <taxon>Embryophyta</taxon>
        <taxon>Tracheophyta</taxon>
        <taxon>Spermatophyta</taxon>
        <taxon>Magnoliopsida</taxon>
        <taxon>Liliopsida</taxon>
        <taxon>Poales</taxon>
        <taxon>Poaceae</taxon>
        <taxon>PACMAD clade</taxon>
        <taxon>Panicoideae</taxon>
        <taxon>Panicodae</taxon>
        <taxon>Paniceae</taxon>
        <taxon>Panicinae</taxon>
        <taxon>Panicum</taxon>
        <taxon>Panicum sect. Hiantes</taxon>
    </lineage>
</organism>